<feature type="compositionally biased region" description="Basic and acidic residues" evidence="1">
    <location>
        <begin position="75"/>
        <end position="87"/>
    </location>
</feature>
<feature type="compositionally biased region" description="Polar residues" evidence="1">
    <location>
        <begin position="151"/>
        <end position="161"/>
    </location>
</feature>
<name>A0ABV5SKY6_9MICO</name>
<dbReference type="EMBL" id="JBHMBL010000001">
    <property type="protein sequence ID" value="MFB9640988.1"/>
    <property type="molecule type" value="Genomic_DNA"/>
</dbReference>
<dbReference type="PROSITE" id="PS51257">
    <property type="entry name" value="PROKAR_LIPOPROTEIN"/>
    <property type="match status" value="1"/>
</dbReference>
<feature type="compositionally biased region" description="Basic and acidic residues" evidence="1">
    <location>
        <begin position="48"/>
        <end position="62"/>
    </location>
</feature>
<gene>
    <name evidence="2" type="ORF">ACFFQV_01680</name>
</gene>
<evidence type="ECO:0008006" key="4">
    <source>
        <dbReference type="Google" id="ProtNLM"/>
    </source>
</evidence>
<sequence>MNSNKAGAAVIGAVVLIVTISGCAGVQSQLEGGAGSASVTSLQTQQDSARREAALERSRAHAPEFSPQGTTLQEILREAEQTERVESAARSAKVQEQMRAVKQAEQAAQRSARSNSAQVNEAVRATKQAEAVEPSAAEVQGQRLAEYAEQFGQSQDDGSTPTPEPRPISPRNR</sequence>
<feature type="compositionally biased region" description="Polar residues" evidence="1">
    <location>
        <begin position="37"/>
        <end position="47"/>
    </location>
</feature>
<accession>A0ABV5SKY6</accession>
<feature type="region of interest" description="Disordered" evidence="1">
    <location>
        <begin position="30"/>
        <end position="173"/>
    </location>
</feature>
<feature type="compositionally biased region" description="Pro residues" evidence="1">
    <location>
        <begin position="162"/>
        <end position="173"/>
    </location>
</feature>
<evidence type="ECO:0000256" key="1">
    <source>
        <dbReference type="SAM" id="MobiDB-lite"/>
    </source>
</evidence>
<evidence type="ECO:0000313" key="2">
    <source>
        <dbReference type="EMBL" id="MFB9640988.1"/>
    </source>
</evidence>
<keyword evidence="3" id="KW-1185">Reference proteome</keyword>
<feature type="compositionally biased region" description="Low complexity" evidence="1">
    <location>
        <begin position="103"/>
        <end position="118"/>
    </location>
</feature>
<organism evidence="2 3">
    <name type="scientific">Agromyces lapidis</name>
    <dbReference type="NCBI Taxonomy" id="279574"/>
    <lineage>
        <taxon>Bacteria</taxon>
        <taxon>Bacillati</taxon>
        <taxon>Actinomycetota</taxon>
        <taxon>Actinomycetes</taxon>
        <taxon>Micrococcales</taxon>
        <taxon>Microbacteriaceae</taxon>
        <taxon>Agromyces</taxon>
    </lineage>
</organism>
<evidence type="ECO:0000313" key="3">
    <source>
        <dbReference type="Proteomes" id="UP001589667"/>
    </source>
</evidence>
<dbReference type="Proteomes" id="UP001589667">
    <property type="component" value="Unassembled WGS sequence"/>
</dbReference>
<reference evidence="2 3" key="1">
    <citation type="submission" date="2024-09" db="EMBL/GenBank/DDBJ databases">
        <authorList>
            <person name="Sun Q."/>
            <person name="Mori K."/>
        </authorList>
    </citation>
    <scope>NUCLEOTIDE SEQUENCE [LARGE SCALE GENOMIC DNA]</scope>
    <source>
        <strain evidence="2 3">JCM 14321</strain>
    </source>
</reference>
<comment type="caution">
    <text evidence="2">The sequence shown here is derived from an EMBL/GenBank/DDBJ whole genome shotgun (WGS) entry which is preliminary data.</text>
</comment>
<dbReference type="RefSeq" id="WP_157423613.1">
    <property type="nucleotide sequence ID" value="NZ_BAAANI010000008.1"/>
</dbReference>
<protein>
    <recommendedName>
        <fullName evidence="4">Lipoprotein</fullName>
    </recommendedName>
</protein>
<proteinExistence type="predicted"/>